<dbReference type="VEuPathDB" id="ToxoDB:ETH2_0939400"/>
<dbReference type="EMBL" id="HG677587">
    <property type="protein sequence ID" value="CDJ44756.1"/>
    <property type="molecule type" value="Genomic_DNA"/>
</dbReference>
<accession>U6L3L0</accession>
<feature type="region of interest" description="Disordered" evidence="1">
    <location>
        <begin position="144"/>
        <end position="192"/>
    </location>
</feature>
<feature type="compositionally biased region" description="Pro residues" evidence="1">
    <location>
        <begin position="234"/>
        <end position="251"/>
    </location>
</feature>
<dbReference type="VEuPathDB" id="ToxoDB:ETH_00042865"/>
<dbReference type="Proteomes" id="UP000030747">
    <property type="component" value="Unassembled WGS sequence"/>
</dbReference>
<dbReference type="OrthoDB" id="364143at2759"/>
<dbReference type="GeneID" id="25257612"/>
<reference evidence="2" key="1">
    <citation type="submission" date="2013-10" db="EMBL/GenBank/DDBJ databases">
        <title>Genomic analysis of the causative agents of coccidiosis in chickens.</title>
        <authorList>
            <person name="Reid A.J."/>
            <person name="Blake D."/>
            <person name="Billington K."/>
            <person name="Browne H."/>
            <person name="Dunn M."/>
            <person name="Hung S."/>
            <person name="Kawahara F."/>
            <person name="Miranda-Saavedra D."/>
            <person name="Mourier T."/>
            <person name="Nagra H."/>
            <person name="Otto T.D."/>
            <person name="Rawlings N."/>
            <person name="Sanchez A."/>
            <person name="Sanders M."/>
            <person name="Subramaniam C."/>
            <person name="Tay Y."/>
            <person name="Dear P."/>
            <person name="Doerig C."/>
            <person name="Gruber A."/>
            <person name="Parkinson J."/>
            <person name="Shirley M."/>
            <person name="Wan K.L."/>
            <person name="Berriman M."/>
            <person name="Tomley F."/>
            <person name="Pain A."/>
        </authorList>
    </citation>
    <scope>NUCLEOTIDE SEQUENCE [LARGE SCALE GENOMIC DNA]</scope>
    <source>
        <strain evidence="2">Houghton</strain>
    </source>
</reference>
<feature type="region of interest" description="Disordered" evidence="1">
    <location>
        <begin position="221"/>
        <end position="257"/>
    </location>
</feature>
<proteinExistence type="predicted"/>
<sequence length="414" mass="45296">AALQLLSEAALVRTGGELTAAAAKEWLECLYATLEFAEQSTGRPGTLLLRCPEALLEGEPLRLGDSVTAVRVWGVHTPQGANPSRVQVLELDELSKADARVLFEPLLCADSTVAEASYLAVGGHPRLLRLIFDDLHKATAELLQQLSRPNPKPSEAPAAAARDFDDDKPFSGDNKPFSKNTKPSSGAPQGPPLDFSILKRNAFFQGELLRAAATPFRPNPLMGGPQGTLGAPLGGPPGAPWGPPLGGPPGGPHEQGGPPADVINKFSEVHRMQQQRLRVMSETLLVEEFRRFELMVLQFLNFPLLRKLREVSKNEVHFLVVVCETIREFLRRPYLLCGDLAKINNTIILGLLDANLIRARFNPQRLEASGAFTKNLLQSFCNQKYDALSTKEKAEYSLNFLLNQKSIKEALDSL</sequence>
<reference evidence="2" key="2">
    <citation type="submission" date="2013-10" db="EMBL/GenBank/DDBJ databases">
        <authorList>
            <person name="Aslett M."/>
        </authorList>
    </citation>
    <scope>NUCLEOTIDE SEQUENCE [LARGE SCALE GENOMIC DNA]</scope>
    <source>
        <strain evidence="2">Houghton</strain>
    </source>
</reference>
<evidence type="ECO:0000256" key="1">
    <source>
        <dbReference type="SAM" id="MobiDB-lite"/>
    </source>
</evidence>
<feature type="compositionally biased region" description="Polar residues" evidence="1">
    <location>
        <begin position="177"/>
        <end position="187"/>
    </location>
</feature>
<name>U6L3L0_EIMTE</name>
<evidence type="ECO:0000313" key="3">
    <source>
        <dbReference type="Proteomes" id="UP000030747"/>
    </source>
</evidence>
<dbReference type="RefSeq" id="XP_013235504.1">
    <property type="nucleotide sequence ID" value="XM_013380050.1"/>
</dbReference>
<organism evidence="2 3">
    <name type="scientific">Eimeria tenella</name>
    <name type="common">Coccidian parasite</name>
    <dbReference type="NCBI Taxonomy" id="5802"/>
    <lineage>
        <taxon>Eukaryota</taxon>
        <taxon>Sar</taxon>
        <taxon>Alveolata</taxon>
        <taxon>Apicomplexa</taxon>
        <taxon>Conoidasida</taxon>
        <taxon>Coccidia</taxon>
        <taxon>Eucoccidiorida</taxon>
        <taxon>Eimeriorina</taxon>
        <taxon>Eimeriidae</taxon>
        <taxon>Eimeria</taxon>
    </lineage>
</organism>
<protein>
    <submittedName>
        <fullName evidence="2">Uncharacterized protein</fullName>
    </submittedName>
</protein>
<dbReference type="AlphaFoldDB" id="U6L3L0"/>
<feature type="non-terminal residue" evidence="2">
    <location>
        <position position="1"/>
    </location>
</feature>
<evidence type="ECO:0000313" key="2">
    <source>
        <dbReference type="EMBL" id="CDJ44756.1"/>
    </source>
</evidence>
<keyword evidence="3" id="KW-1185">Reference proteome</keyword>
<gene>
    <name evidence="2" type="ORF">ETH_00042865</name>
</gene>